<comment type="caution">
    <text evidence="2">The sequence shown here is derived from an EMBL/GenBank/DDBJ whole genome shotgun (WGS) entry which is preliminary data.</text>
</comment>
<feature type="compositionally biased region" description="Basic and acidic residues" evidence="1">
    <location>
        <begin position="124"/>
        <end position="141"/>
    </location>
</feature>
<reference evidence="2 3" key="1">
    <citation type="submission" date="2015-07" db="EMBL/GenBank/DDBJ databases">
        <title>The genome of Pseudoloma neurophilia, a relevant intracellular parasite of the zebrafish.</title>
        <authorList>
            <person name="Ndikumana S."/>
            <person name="Pelin A."/>
            <person name="Sanders J."/>
            <person name="Corradi N."/>
        </authorList>
    </citation>
    <scope>NUCLEOTIDE SEQUENCE [LARGE SCALE GENOMIC DNA]</scope>
    <source>
        <strain evidence="2 3">MK1</strain>
    </source>
</reference>
<dbReference type="Proteomes" id="UP000051530">
    <property type="component" value="Unassembled WGS sequence"/>
</dbReference>
<dbReference type="VEuPathDB" id="MicrosporidiaDB:M153_11430001158"/>
<gene>
    <name evidence="2" type="ORF">M153_11430001158</name>
</gene>
<feature type="region of interest" description="Disordered" evidence="1">
    <location>
        <begin position="123"/>
        <end position="164"/>
    </location>
</feature>
<evidence type="ECO:0000313" key="3">
    <source>
        <dbReference type="Proteomes" id="UP000051530"/>
    </source>
</evidence>
<evidence type="ECO:0000256" key="1">
    <source>
        <dbReference type="SAM" id="MobiDB-lite"/>
    </source>
</evidence>
<keyword evidence="3" id="KW-1185">Reference proteome</keyword>
<accession>A0A0R0M4G8</accession>
<protein>
    <submittedName>
        <fullName evidence="2">Uncharacterized protein</fullName>
    </submittedName>
</protein>
<sequence length="200" mass="23933">MKRLVLKGADIQLIDVKALKFFISEYNFDGKELEDKNMTKEKEHEKTENILKISQLNVSLQYKTSYFILIDINQDLIYKLYDILDGRIFEENIVIECFLIDEKVDVGQTVKNKDKFDQMLQTGELKEQEESSDEKSEEKNKIVTNKQLKKRERKKMRKQQRAEEIKERIAKRDDGFVFNPDDERFSLVKTDKRFKIEKHN</sequence>
<feature type="compositionally biased region" description="Basic residues" evidence="1">
    <location>
        <begin position="147"/>
        <end position="159"/>
    </location>
</feature>
<proteinExistence type="predicted"/>
<dbReference type="AlphaFoldDB" id="A0A0R0M4G8"/>
<evidence type="ECO:0000313" key="2">
    <source>
        <dbReference type="EMBL" id="KRH93291.1"/>
    </source>
</evidence>
<organism evidence="2 3">
    <name type="scientific">Pseudoloma neurophilia</name>
    <dbReference type="NCBI Taxonomy" id="146866"/>
    <lineage>
        <taxon>Eukaryota</taxon>
        <taxon>Fungi</taxon>
        <taxon>Fungi incertae sedis</taxon>
        <taxon>Microsporidia</taxon>
        <taxon>Pseudoloma</taxon>
    </lineage>
</organism>
<name>A0A0R0M4G8_9MICR</name>
<dbReference type="EMBL" id="LGUB01000398">
    <property type="protein sequence ID" value="KRH93291.1"/>
    <property type="molecule type" value="Genomic_DNA"/>
</dbReference>